<feature type="non-terminal residue" evidence="2">
    <location>
        <position position="133"/>
    </location>
</feature>
<proteinExistence type="predicted"/>
<dbReference type="Pfam" id="PF20946">
    <property type="entry name" value="Ctf4_C"/>
    <property type="match status" value="1"/>
</dbReference>
<gene>
    <name evidence="2" type="ORF">SPARVUS_LOCUS16041390</name>
</gene>
<feature type="domain" description="WDHD1/CFT4 helical bundle" evidence="1">
    <location>
        <begin position="60"/>
        <end position="133"/>
    </location>
</feature>
<sequence>MRTRSSSGVFHAKVPDSPPPFLVPPWRFYPSSFRIVRLRQRRGRWRSNTGGRKSSPITFDYLSKSGYEWDENAKMAVQKEQQELLMKMFALSCKLEREFRGMELAEFMAHNVMNLAIKYASRSKRLILAQRLS</sequence>
<dbReference type="EMBL" id="CATNWA010020997">
    <property type="protein sequence ID" value="CAI9620785.1"/>
    <property type="molecule type" value="Genomic_DNA"/>
</dbReference>
<evidence type="ECO:0000313" key="2">
    <source>
        <dbReference type="EMBL" id="CAI9620785.1"/>
    </source>
</evidence>
<organism evidence="2 3">
    <name type="scientific">Staurois parvus</name>
    <dbReference type="NCBI Taxonomy" id="386267"/>
    <lineage>
        <taxon>Eukaryota</taxon>
        <taxon>Metazoa</taxon>
        <taxon>Chordata</taxon>
        <taxon>Craniata</taxon>
        <taxon>Vertebrata</taxon>
        <taxon>Euteleostomi</taxon>
        <taxon>Amphibia</taxon>
        <taxon>Batrachia</taxon>
        <taxon>Anura</taxon>
        <taxon>Neobatrachia</taxon>
        <taxon>Ranoidea</taxon>
        <taxon>Ranidae</taxon>
        <taxon>Staurois</taxon>
    </lineage>
</organism>
<evidence type="ECO:0000259" key="1">
    <source>
        <dbReference type="Pfam" id="PF20946"/>
    </source>
</evidence>
<accession>A0ABN9HG71</accession>
<name>A0ABN9HG71_9NEOB</name>
<keyword evidence="3" id="KW-1185">Reference proteome</keyword>
<protein>
    <recommendedName>
        <fullName evidence="1">WDHD1/CFT4 helical bundle domain-containing protein</fullName>
    </recommendedName>
</protein>
<reference evidence="2" key="1">
    <citation type="submission" date="2023-05" db="EMBL/GenBank/DDBJ databases">
        <authorList>
            <person name="Stuckert A."/>
        </authorList>
    </citation>
    <scope>NUCLEOTIDE SEQUENCE</scope>
</reference>
<evidence type="ECO:0000313" key="3">
    <source>
        <dbReference type="Proteomes" id="UP001162483"/>
    </source>
</evidence>
<dbReference type="InterPro" id="IPR048591">
    <property type="entry name" value="WDHD1/CFT4_hel"/>
</dbReference>
<dbReference type="Proteomes" id="UP001162483">
    <property type="component" value="Unassembled WGS sequence"/>
</dbReference>
<comment type="caution">
    <text evidence="2">The sequence shown here is derived from an EMBL/GenBank/DDBJ whole genome shotgun (WGS) entry which is preliminary data.</text>
</comment>
<dbReference type="PANTHER" id="PTHR19932">
    <property type="entry name" value="WD REPEAT AND HMG-BOX DNA BINDING PROTEIN"/>
    <property type="match status" value="1"/>
</dbReference>
<dbReference type="PANTHER" id="PTHR19932:SF10">
    <property type="entry name" value="WD REPEAT AND HMG-BOX DNA-BINDING PROTEIN 1"/>
    <property type="match status" value="1"/>
</dbReference>